<evidence type="ECO:0000313" key="3">
    <source>
        <dbReference type="Proteomes" id="UP000604765"/>
    </source>
</evidence>
<keyword evidence="1" id="KW-1133">Transmembrane helix</keyword>
<dbReference type="Gene3D" id="3.40.50.1820">
    <property type="entry name" value="alpha/beta hydrolase"/>
    <property type="match status" value="1"/>
</dbReference>
<keyword evidence="1" id="KW-0472">Membrane</keyword>
<evidence type="ECO:0000313" key="2">
    <source>
        <dbReference type="EMBL" id="GHP14255.1"/>
    </source>
</evidence>
<sequence length="289" mass="33021">MTWKKRHWLIALISIVMGVAVIGVSLQWSRKNVSQLAQRHNSTIVPLIMIPGSSATENRFDSLVKELNVNRRNPHSLLKIRVAKNDHLTFSGEMRPRDRAPIIVVGFENNHDGYSNIKNQARQFNLAFKALNERLSFSRFEVVGHSNGGLIFTVFLEKDYSQYANEVQVTKLMTIGSPFNFNERNVNNKTQMLSDFIKNRKKLPTNLNVYSVAGTQNYTSDGIVPLTSVMASRYIFQGQVKHFTTMTVSGSNAQHSDLPQNRQIVNLINHYMLTAKRRRQVRLNEPVLH</sequence>
<protein>
    <submittedName>
        <fullName evidence="2">Acyltransferase</fullName>
    </submittedName>
</protein>
<proteinExistence type="predicted"/>
<dbReference type="RefSeq" id="WP_203630264.1">
    <property type="nucleotide sequence ID" value="NZ_BNJR01000014.1"/>
</dbReference>
<dbReference type="InterPro" id="IPR010315">
    <property type="entry name" value="DUF915_hydro-like"/>
</dbReference>
<gene>
    <name evidence="2" type="ORF">YK48G_16800</name>
</gene>
<feature type="transmembrane region" description="Helical" evidence="1">
    <location>
        <begin position="7"/>
        <end position="28"/>
    </location>
</feature>
<organism evidence="2 3">
    <name type="scientific">Lentilactobacillus fungorum</name>
    <dbReference type="NCBI Taxonomy" id="2201250"/>
    <lineage>
        <taxon>Bacteria</taxon>
        <taxon>Bacillati</taxon>
        <taxon>Bacillota</taxon>
        <taxon>Bacilli</taxon>
        <taxon>Lactobacillales</taxon>
        <taxon>Lactobacillaceae</taxon>
        <taxon>Lentilactobacillus</taxon>
    </lineage>
</organism>
<comment type="caution">
    <text evidence="2">The sequence shown here is derived from an EMBL/GenBank/DDBJ whole genome shotgun (WGS) entry which is preliminary data.</text>
</comment>
<dbReference type="EMBL" id="BNJR01000014">
    <property type="protein sequence ID" value="GHP14255.1"/>
    <property type="molecule type" value="Genomic_DNA"/>
</dbReference>
<evidence type="ECO:0000256" key="1">
    <source>
        <dbReference type="SAM" id="Phobius"/>
    </source>
</evidence>
<dbReference type="Proteomes" id="UP000604765">
    <property type="component" value="Unassembled WGS sequence"/>
</dbReference>
<keyword evidence="2" id="KW-0012">Acyltransferase</keyword>
<dbReference type="GO" id="GO:0016746">
    <property type="term" value="F:acyltransferase activity"/>
    <property type="evidence" value="ECO:0007669"/>
    <property type="project" value="UniProtKB-KW"/>
</dbReference>
<keyword evidence="2" id="KW-0808">Transferase</keyword>
<name>A0ABQ3VZC1_9LACO</name>
<dbReference type="InterPro" id="IPR029058">
    <property type="entry name" value="AB_hydrolase_fold"/>
</dbReference>
<keyword evidence="1" id="KW-0812">Transmembrane</keyword>
<reference evidence="2 3" key="1">
    <citation type="journal article" date="2021" name="Int. J. Syst. Evol. Microbiol.">
        <title>Lentilactobacillus fungorum sp. nov., isolated from spent mushroom substrates.</title>
        <authorList>
            <person name="Tohno M."/>
            <person name="Tanizawa Y."/>
            <person name="Kojima Y."/>
            <person name="Sakamoto M."/>
            <person name="Ohkuma M."/>
            <person name="Kobayashi H."/>
        </authorList>
    </citation>
    <scope>NUCLEOTIDE SEQUENCE [LARGE SCALE GENOMIC DNA]</scope>
    <source>
        <strain evidence="2 3">YK48G</strain>
    </source>
</reference>
<accession>A0ABQ3VZC1</accession>
<dbReference type="SUPFAM" id="SSF53474">
    <property type="entry name" value="alpha/beta-Hydrolases"/>
    <property type="match status" value="1"/>
</dbReference>
<dbReference type="Pfam" id="PF06028">
    <property type="entry name" value="DUF915"/>
    <property type="match status" value="1"/>
</dbReference>
<keyword evidence="3" id="KW-1185">Reference proteome</keyword>